<accession>A0A3D9URV0</accession>
<dbReference type="Gene3D" id="3.40.50.720">
    <property type="entry name" value="NAD(P)-binding Rossmann-like Domain"/>
    <property type="match status" value="1"/>
</dbReference>
<dbReference type="RefSeq" id="WP_115923933.1">
    <property type="nucleotide sequence ID" value="NZ_QTUA01000001.1"/>
</dbReference>
<dbReference type="OrthoDB" id="4773823at2"/>
<dbReference type="AlphaFoldDB" id="A0A3D9URV0"/>
<dbReference type="InterPro" id="IPR051122">
    <property type="entry name" value="SDR_DHRS6-like"/>
</dbReference>
<dbReference type="InterPro" id="IPR002347">
    <property type="entry name" value="SDR_fam"/>
</dbReference>
<proteinExistence type="inferred from homology"/>
<evidence type="ECO:0000313" key="4">
    <source>
        <dbReference type="Proteomes" id="UP000256253"/>
    </source>
</evidence>
<dbReference type="Proteomes" id="UP000256253">
    <property type="component" value="Unassembled WGS sequence"/>
</dbReference>
<sequence>MTGLRGRLVVVTGAGGALGVETSRRLLAAGARVAAVDHRAENLEASAAEFGADYLPFVVDLLDEPATLAWGHELAQDHGGVGGLLHLVGGWRGGKGIVDADLADWDFLHDNLIRTLQHTSRALHDSLRASSDARLAIISSTGVAKPTATNASYVAAKAASEAWTLAVADSFDGSHAAAVVLRVMALLTPQMRADKPNAKFSGFTPVEQVAGALLALWDEPADRVNGRIVDLTTS</sequence>
<dbReference type="GO" id="GO:0016491">
    <property type="term" value="F:oxidoreductase activity"/>
    <property type="evidence" value="ECO:0007669"/>
    <property type="project" value="UniProtKB-KW"/>
</dbReference>
<evidence type="ECO:0000256" key="2">
    <source>
        <dbReference type="ARBA" id="ARBA00023002"/>
    </source>
</evidence>
<dbReference type="SUPFAM" id="SSF51735">
    <property type="entry name" value="NAD(P)-binding Rossmann-fold domains"/>
    <property type="match status" value="1"/>
</dbReference>
<comment type="similarity">
    <text evidence="1">Belongs to the short-chain dehydrogenases/reductases (SDR) family.</text>
</comment>
<evidence type="ECO:0000313" key="3">
    <source>
        <dbReference type="EMBL" id="REF32192.1"/>
    </source>
</evidence>
<dbReference type="PANTHER" id="PTHR43477:SF1">
    <property type="entry name" value="DIHYDROANTICAPSIN 7-DEHYDROGENASE"/>
    <property type="match status" value="1"/>
</dbReference>
<organism evidence="3 4">
    <name type="scientific">Calidifontibacter indicus</name>
    <dbReference type="NCBI Taxonomy" id="419650"/>
    <lineage>
        <taxon>Bacteria</taxon>
        <taxon>Bacillati</taxon>
        <taxon>Actinomycetota</taxon>
        <taxon>Actinomycetes</taxon>
        <taxon>Micrococcales</taxon>
        <taxon>Dermacoccaceae</taxon>
        <taxon>Calidifontibacter</taxon>
    </lineage>
</organism>
<dbReference type="PANTHER" id="PTHR43477">
    <property type="entry name" value="DIHYDROANTICAPSIN 7-DEHYDROGENASE"/>
    <property type="match status" value="1"/>
</dbReference>
<comment type="caution">
    <text evidence="3">The sequence shown here is derived from an EMBL/GenBank/DDBJ whole genome shotgun (WGS) entry which is preliminary data.</text>
</comment>
<protein>
    <submittedName>
        <fullName evidence="3">NADP-dependent 3-hydroxy acid dehydrogenase YdfG</fullName>
    </submittedName>
</protein>
<name>A0A3D9URV0_9MICO</name>
<dbReference type="InterPro" id="IPR020904">
    <property type="entry name" value="Sc_DH/Rdtase_CS"/>
</dbReference>
<keyword evidence="2" id="KW-0560">Oxidoreductase</keyword>
<dbReference type="Pfam" id="PF00106">
    <property type="entry name" value="adh_short"/>
    <property type="match status" value="1"/>
</dbReference>
<gene>
    <name evidence="3" type="ORF">DFJ65_3294</name>
</gene>
<dbReference type="EMBL" id="QTUA01000001">
    <property type="protein sequence ID" value="REF32192.1"/>
    <property type="molecule type" value="Genomic_DNA"/>
</dbReference>
<dbReference type="CDD" id="cd05233">
    <property type="entry name" value="SDR_c"/>
    <property type="match status" value="1"/>
</dbReference>
<keyword evidence="4" id="KW-1185">Reference proteome</keyword>
<dbReference type="InterPro" id="IPR036291">
    <property type="entry name" value="NAD(P)-bd_dom_sf"/>
</dbReference>
<dbReference type="PROSITE" id="PS00061">
    <property type="entry name" value="ADH_SHORT"/>
    <property type="match status" value="1"/>
</dbReference>
<reference evidence="3 4" key="1">
    <citation type="submission" date="2018-08" db="EMBL/GenBank/DDBJ databases">
        <title>Sequencing the genomes of 1000 actinobacteria strains.</title>
        <authorList>
            <person name="Klenk H.-P."/>
        </authorList>
    </citation>
    <scope>NUCLEOTIDE SEQUENCE [LARGE SCALE GENOMIC DNA]</scope>
    <source>
        <strain evidence="3 4">DSM 22967</strain>
    </source>
</reference>
<evidence type="ECO:0000256" key="1">
    <source>
        <dbReference type="ARBA" id="ARBA00006484"/>
    </source>
</evidence>